<evidence type="ECO:0000256" key="28">
    <source>
        <dbReference type="ARBA" id="ARBA00068291"/>
    </source>
</evidence>
<dbReference type="GO" id="GO:0001891">
    <property type="term" value="C:phagocytic cup"/>
    <property type="evidence" value="ECO:0007669"/>
    <property type="project" value="UniProtKB-SubCell"/>
</dbReference>
<dbReference type="GO" id="GO:0006909">
    <property type="term" value="P:phagocytosis"/>
    <property type="evidence" value="ECO:0007669"/>
    <property type="project" value="UniProtKB-KW"/>
</dbReference>
<dbReference type="SMART" id="SM00409">
    <property type="entry name" value="IG"/>
    <property type="match status" value="1"/>
</dbReference>
<proteinExistence type="predicted"/>
<dbReference type="InterPro" id="IPR003598">
    <property type="entry name" value="Ig_sub2"/>
</dbReference>
<evidence type="ECO:0000256" key="18">
    <source>
        <dbReference type="ARBA" id="ARBA00023125"/>
    </source>
</evidence>
<keyword evidence="23" id="KW-0395">Inflammatory response</keyword>
<feature type="domain" description="Ig-like" evidence="32">
    <location>
        <begin position="134"/>
        <end position="216"/>
    </location>
</feature>
<keyword evidence="21" id="KW-0675">Receptor</keyword>
<dbReference type="Bgee" id="ENSCJAG00000001904">
    <property type="expression patterns" value="Expressed in testis and 6 other cell types or tissues"/>
</dbReference>
<dbReference type="GO" id="GO:0009890">
    <property type="term" value="P:negative regulation of biosynthetic process"/>
    <property type="evidence" value="ECO:0007669"/>
    <property type="project" value="UniProtKB-ARBA"/>
</dbReference>
<evidence type="ECO:0000256" key="30">
    <source>
        <dbReference type="SAM" id="MobiDB-lite"/>
    </source>
</evidence>
<keyword evidence="19 31" id="KW-0472">Membrane</keyword>
<dbReference type="InterPro" id="IPR051116">
    <property type="entry name" value="Surface_Rcpt/Adhesion_Mol"/>
</dbReference>
<keyword evidence="7" id="KW-0597">Phosphoprotein</keyword>
<reference evidence="33" key="2">
    <citation type="submission" date="2025-08" db="UniProtKB">
        <authorList>
            <consortium name="Ensembl"/>
        </authorList>
    </citation>
    <scope>IDENTIFICATION</scope>
</reference>
<evidence type="ECO:0000256" key="26">
    <source>
        <dbReference type="ARBA" id="ARBA00023273"/>
    </source>
</evidence>
<dbReference type="GO" id="GO:0031175">
    <property type="term" value="P:neuron projection development"/>
    <property type="evidence" value="ECO:0007669"/>
    <property type="project" value="UniProtKB-ARBA"/>
</dbReference>
<dbReference type="GO" id="GO:0045597">
    <property type="term" value="P:positive regulation of cell differentiation"/>
    <property type="evidence" value="ECO:0007669"/>
    <property type="project" value="UniProtKB-ARBA"/>
</dbReference>
<keyword evidence="10" id="KW-0732">Signal</keyword>
<dbReference type="GO" id="GO:0051240">
    <property type="term" value="P:positive regulation of multicellular organismal process"/>
    <property type="evidence" value="ECO:0007669"/>
    <property type="project" value="UniProtKB-ARBA"/>
</dbReference>
<dbReference type="GO" id="GO:0030155">
    <property type="term" value="P:regulation of cell adhesion"/>
    <property type="evidence" value="ECO:0007669"/>
    <property type="project" value="UniProtKB-ARBA"/>
</dbReference>
<evidence type="ECO:0000256" key="31">
    <source>
        <dbReference type="SAM" id="Phobius"/>
    </source>
</evidence>
<dbReference type="GO" id="GO:0042612">
    <property type="term" value="C:MHC class I protein complex"/>
    <property type="evidence" value="ECO:0007669"/>
    <property type="project" value="UniProtKB-KW"/>
</dbReference>
<dbReference type="InterPro" id="IPR003599">
    <property type="entry name" value="Ig_sub"/>
</dbReference>
<keyword evidence="16" id="KW-0581">Phagocytosis</keyword>
<evidence type="ECO:0000256" key="27">
    <source>
        <dbReference type="ARBA" id="ARBA00023319"/>
    </source>
</evidence>
<keyword evidence="5" id="KW-0391">Immunity</keyword>
<evidence type="ECO:0000256" key="7">
    <source>
        <dbReference type="ARBA" id="ARBA00022553"/>
    </source>
</evidence>
<evidence type="ECO:0000256" key="13">
    <source>
        <dbReference type="ARBA" id="ARBA00022763"/>
    </source>
</evidence>
<evidence type="ECO:0000256" key="16">
    <source>
        <dbReference type="ARBA" id="ARBA00022907"/>
    </source>
</evidence>
<evidence type="ECO:0000256" key="10">
    <source>
        <dbReference type="ARBA" id="ARBA00022729"/>
    </source>
</evidence>
<feature type="domain" description="Ig-like" evidence="32">
    <location>
        <begin position="23"/>
        <end position="120"/>
    </location>
</feature>
<reference evidence="33" key="3">
    <citation type="submission" date="2025-09" db="UniProtKB">
        <authorList>
            <consortium name="Ensembl"/>
        </authorList>
    </citation>
    <scope>IDENTIFICATION</scope>
</reference>
<dbReference type="Ensembl" id="ENSCJAT00000052594.4">
    <property type="protein sequence ID" value="ENSCJAP00000048020.1"/>
    <property type="gene ID" value="ENSCJAG00000001904.5"/>
</dbReference>
<evidence type="ECO:0000256" key="14">
    <source>
        <dbReference type="ARBA" id="ARBA00022843"/>
    </source>
</evidence>
<dbReference type="GO" id="GO:0006954">
    <property type="term" value="P:inflammatory response"/>
    <property type="evidence" value="ECO:0007669"/>
    <property type="project" value="UniProtKB-KW"/>
</dbReference>
<evidence type="ECO:0000256" key="17">
    <source>
        <dbReference type="ARBA" id="ARBA00022989"/>
    </source>
</evidence>
<dbReference type="HOGENOM" id="CLU_051851_0_0_1"/>
<dbReference type="PANTHER" id="PTHR11973:SF20">
    <property type="entry name" value="ADVANCED GLYCOSYLATION END PRODUCT-SPECIFIC RECEPTOR"/>
    <property type="match status" value="1"/>
</dbReference>
<keyword evidence="24" id="KW-0234">DNA repair</keyword>
<evidence type="ECO:0000256" key="1">
    <source>
        <dbReference type="ARBA" id="ARBA00004123"/>
    </source>
</evidence>
<evidence type="ECO:0000256" key="9">
    <source>
        <dbReference type="ARBA" id="ARBA00022705"/>
    </source>
</evidence>
<evidence type="ECO:0000256" key="25">
    <source>
        <dbReference type="ARBA" id="ARBA00023242"/>
    </source>
</evidence>
<keyword evidence="11" id="KW-0677">Repeat</keyword>
<keyword evidence="27" id="KW-0393">Immunoglobulin domain</keyword>
<dbReference type="GO" id="GO:0038023">
    <property type="term" value="F:signaling receptor activity"/>
    <property type="evidence" value="ECO:0007669"/>
    <property type="project" value="TreeGrafter"/>
</dbReference>
<dbReference type="PANTHER" id="PTHR11973">
    <property type="entry name" value="CELL SURFACE GLYCOPROTEIN MUC18-RELATED"/>
    <property type="match status" value="1"/>
</dbReference>
<dbReference type="GO" id="GO:0008284">
    <property type="term" value="P:positive regulation of cell population proliferation"/>
    <property type="evidence" value="ECO:0007669"/>
    <property type="project" value="UniProtKB-ARBA"/>
</dbReference>
<dbReference type="GO" id="GO:0003723">
    <property type="term" value="F:RNA binding"/>
    <property type="evidence" value="ECO:0007669"/>
    <property type="project" value="UniProtKB-KW"/>
</dbReference>
<dbReference type="GO" id="GO:0005055">
    <property type="term" value="F:laminin receptor activity"/>
    <property type="evidence" value="ECO:0007669"/>
    <property type="project" value="TreeGrafter"/>
</dbReference>
<dbReference type="InterPro" id="IPR007110">
    <property type="entry name" value="Ig-like_dom"/>
</dbReference>
<evidence type="ECO:0000256" key="8">
    <source>
        <dbReference type="ARBA" id="ARBA00022692"/>
    </source>
</evidence>
<dbReference type="GO" id="GO:0005634">
    <property type="term" value="C:nucleus"/>
    <property type="evidence" value="ECO:0007669"/>
    <property type="project" value="UniProtKB-SubCell"/>
</dbReference>
<accession>F7GF81</accession>
<keyword evidence="15" id="KW-0694">RNA-binding</keyword>
<keyword evidence="8 31" id="KW-0812">Transmembrane</keyword>
<evidence type="ECO:0000313" key="34">
    <source>
        <dbReference type="Proteomes" id="UP000008225"/>
    </source>
</evidence>
<keyword evidence="6" id="KW-1003">Cell membrane</keyword>
<keyword evidence="14" id="KW-0832">Ubl conjugation</keyword>
<dbReference type="Proteomes" id="UP000008225">
    <property type="component" value="Chromosome 4"/>
</dbReference>
<evidence type="ECO:0000256" key="5">
    <source>
        <dbReference type="ARBA" id="ARBA00022451"/>
    </source>
</evidence>
<organism evidence="33 34">
    <name type="scientific">Callithrix jacchus</name>
    <name type="common">White-tufted-ear marmoset</name>
    <name type="synonym">Simia Jacchus</name>
    <dbReference type="NCBI Taxonomy" id="9483"/>
    <lineage>
        <taxon>Eukaryota</taxon>
        <taxon>Metazoa</taxon>
        <taxon>Chordata</taxon>
        <taxon>Craniata</taxon>
        <taxon>Vertebrata</taxon>
        <taxon>Euteleostomi</taxon>
        <taxon>Mammalia</taxon>
        <taxon>Eutheria</taxon>
        <taxon>Euarchontoglires</taxon>
        <taxon>Primates</taxon>
        <taxon>Haplorrhini</taxon>
        <taxon>Platyrrhini</taxon>
        <taxon>Cebidae</taxon>
        <taxon>Callitrichinae</taxon>
        <taxon>Callithrix</taxon>
        <taxon>Callithrix</taxon>
    </lineage>
</organism>
<evidence type="ECO:0000256" key="4">
    <source>
        <dbReference type="ARBA" id="ARBA00004412"/>
    </source>
</evidence>
<dbReference type="SMART" id="SM00408">
    <property type="entry name" value="IGc2"/>
    <property type="match status" value="1"/>
</dbReference>
<reference evidence="33" key="1">
    <citation type="submission" date="2009-03" db="EMBL/GenBank/DDBJ databases">
        <authorList>
            <person name="Warren W."/>
            <person name="Ye L."/>
            <person name="Minx P."/>
            <person name="Worley K."/>
            <person name="Gibbs R."/>
            <person name="Wilson R.K."/>
        </authorList>
    </citation>
    <scope>NUCLEOTIDE SEQUENCE [LARGE SCALE GENOMIC DNA]</scope>
</reference>
<dbReference type="GO" id="GO:0044548">
    <property type="term" value="F:S100 protein binding"/>
    <property type="evidence" value="ECO:0007669"/>
    <property type="project" value="UniProtKB-ARBA"/>
</dbReference>
<dbReference type="PROSITE" id="PS50835">
    <property type="entry name" value="IG_LIKE"/>
    <property type="match status" value="2"/>
</dbReference>
<evidence type="ECO:0000259" key="32">
    <source>
        <dbReference type="PROSITE" id="PS50835"/>
    </source>
</evidence>
<dbReference type="GO" id="GO:0007166">
    <property type="term" value="P:cell surface receptor signaling pathway"/>
    <property type="evidence" value="ECO:0007669"/>
    <property type="project" value="UniProtKB-ARBA"/>
</dbReference>
<keyword evidence="20" id="KW-1015">Disulfide bond</keyword>
<protein>
    <recommendedName>
        <fullName evidence="28">Advanced glycosylation end product-specific receptor</fullName>
    </recommendedName>
    <alternativeName>
        <fullName evidence="29">Receptor for advanced glycosylation end products</fullName>
    </alternativeName>
</protein>
<evidence type="ECO:0000256" key="24">
    <source>
        <dbReference type="ARBA" id="ARBA00023204"/>
    </source>
</evidence>
<dbReference type="GO" id="GO:0030335">
    <property type="term" value="P:positive regulation of cell migration"/>
    <property type="evidence" value="ECO:0007669"/>
    <property type="project" value="UniProtKB-ARBA"/>
</dbReference>
<dbReference type="InterPro" id="IPR036179">
    <property type="entry name" value="Ig-like_dom_sf"/>
</dbReference>
<keyword evidence="18" id="KW-0238">DNA-binding</keyword>
<feature type="region of interest" description="Disordered" evidence="30">
    <location>
        <begin position="258"/>
        <end position="295"/>
    </location>
</feature>
<keyword evidence="12" id="KW-0967">Endosome</keyword>
<evidence type="ECO:0000256" key="22">
    <source>
        <dbReference type="ARBA" id="ARBA00023180"/>
    </source>
</evidence>
<evidence type="ECO:0000256" key="11">
    <source>
        <dbReference type="ARBA" id="ARBA00022737"/>
    </source>
</evidence>
<sequence>MNRNGKETKSNYRVRVYQIPGKPEIIDPASELTAGVPNKVGTCVSEGSYPAGTLSWHLDGKPLVPNEKGVSVKEQTRRHPETGLFTLHSELMVTPAWGGAAHLTFSCSFSPGLPRRRALHTAPIQPRVWEPVPPEETQLVVEPEGGAVAPGGTVTLTCDVPAQTSPQIQWMKDGVPLSLPSSPVLILPEIGPQDQGTYRCVATHPSHPPQESRAVSISIIGSVRGSGLGTLALVLGILGGLATAALLIGVILWQRRRRRRGEERKAPENQEEEEEHAELNQSEEHEASESGTGGP</sequence>
<dbReference type="GO" id="GO:1900744">
    <property type="term" value="P:regulation of p38MAPK cascade"/>
    <property type="evidence" value="ECO:0007669"/>
    <property type="project" value="TreeGrafter"/>
</dbReference>
<dbReference type="GO" id="GO:0006281">
    <property type="term" value="P:DNA repair"/>
    <property type="evidence" value="ECO:0007669"/>
    <property type="project" value="UniProtKB-KW"/>
</dbReference>
<comment type="subcellular location">
    <subcellularLocation>
        <location evidence="3">Cell membrane</location>
        <topology evidence="3">Single-pass type I membrane protein</topology>
    </subcellularLocation>
    <subcellularLocation>
        <location evidence="2">Cell projection</location>
        <location evidence="2">Phagocytic cup</location>
    </subcellularLocation>
    <subcellularLocation>
        <location evidence="4">Early endosome</location>
    </subcellularLocation>
    <subcellularLocation>
        <location evidence="1">Nucleus</location>
    </subcellularLocation>
</comment>
<evidence type="ECO:0000256" key="19">
    <source>
        <dbReference type="ARBA" id="ARBA00023136"/>
    </source>
</evidence>
<dbReference type="Gene3D" id="2.60.40.10">
    <property type="entry name" value="Immunoglobulins"/>
    <property type="match status" value="2"/>
</dbReference>
<dbReference type="GO" id="GO:0002474">
    <property type="term" value="P:antigen processing and presentation of peptide antigen via MHC class I"/>
    <property type="evidence" value="ECO:0007669"/>
    <property type="project" value="UniProtKB-KW"/>
</dbReference>
<dbReference type="PROSITE" id="PS00290">
    <property type="entry name" value="IG_MHC"/>
    <property type="match status" value="1"/>
</dbReference>
<keyword evidence="17 31" id="KW-1133">Transmembrane helix</keyword>
<evidence type="ECO:0000256" key="3">
    <source>
        <dbReference type="ARBA" id="ARBA00004251"/>
    </source>
</evidence>
<evidence type="ECO:0000256" key="2">
    <source>
        <dbReference type="ARBA" id="ARBA00004231"/>
    </source>
</evidence>
<keyword evidence="5" id="KW-0490">MHC I</keyword>
<dbReference type="GO" id="GO:0010628">
    <property type="term" value="P:positive regulation of gene expression"/>
    <property type="evidence" value="ECO:0007669"/>
    <property type="project" value="UniProtKB-ARBA"/>
</dbReference>
<name>F7GF81_CALJA</name>
<dbReference type="GeneTree" id="ENSGT00890000139566"/>
<evidence type="ECO:0000256" key="15">
    <source>
        <dbReference type="ARBA" id="ARBA00022884"/>
    </source>
</evidence>
<dbReference type="Pfam" id="PF13927">
    <property type="entry name" value="Ig_3"/>
    <property type="match status" value="1"/>
</dbReference>
<feature type="transmembrane region" description="Helical" evidence="31">
    <location>
        <begin position="228"/>
        <end position="253"/>
    </location>
</feature>
<dbReference type="FunFam" id="2.60.40.10:FF:000969">
    <property type="entry name" value="Advanced glycosylation end product-specific receptor"/>
    <property type="match status" value="1"/>
</dbReference>
<evidence type="ECO:0000256" key="23">
    <source>
        <dbReference type="ARBA" id="ARBA00023198"/>
    </source>
</evidence>
<evidence type="ECO:0000256" key="6">
    <source>
        <dbReference type="ARBA" id="ARBA00022475"/>
    </source>
</evidence>
<dbReference type="GO" id="GO:0009986">
    <property type="term" value="C:cell surface"/>
    <property type="evidence" value="ECO:0007669"/>
    <property type="project" value="UniProtKB-ARBA"/>
</dbReference>
<dbReference type="Pfam" id="PF08205">
    <property type="entry name" value="C2-set_2"/>
    <property type="match status" value="1"/>
</dbReference>
<dbReference type="GO" id="GO:0006260">
    <property type="term" value="P:DNA replication"/>
    <property type="evidence" value="ECO:0007669"/>
    <property type="project" value="UniProtKB-KW"/>
</dbReference>
<keyword evidence="26" id="KW-0966">Cell projection</keyword>
<evidence type="ECO:0000256" key="12">
    <source>
        <dbReference type="ARBA" id="ARBA00022753"/>
    </source>
</evidence>
<evidence type="ECO:0000313" key="33">
    <source>
        <dbReference type="Ensembl" id="ENSCJAP00000048020.1"/>
    </source>
</evidence>
<dbReference type="InterPro" id="IPR013783">
    <property type="entry name" value="Ig-like_fold"/>
</dbReference>
<dbReference type="InterPro" id="IPR013162">
    <property type="entry name" value="CD80_C2-set"/>
</dbReference>
<keyword evidence="9" id="KW-0235">DNA replication</keyword>
<dbReference type="GO" id="GO:0071333">
    <property type="term" value="P:cellular response to glucose stimulus"/>
    <property type="evidence" value="ECO:0007669"/>
    <property type="project" value="UniProtKB-ARBA"/>
</dbReference>
<dbReference type="AlphaFoldDB" id="F7GF81"/>
<keyword evidence="13" id="KW-0227">DNA damage</keyword>
<gene>
    <name evidence="33" type="primary">AGER</name>
</gene>
<keyword evidence="22" id="KW-0325">Glycoprotein</keyword>
<evidence type="ECO:0000256" key="29">
    <source>
        <dbReference type="ARBA" id="ARBA00076420"/>
    </source>
</evidence>
<dbReference type="GO" id="GO:0005769">
    <property type="term" value="C:early endosome"/>
    <property type="evidence" value="ECO:0007669"/>
    <property type="project" value="UniProtKB-SubCell"/>
</dbReference>
<dbReference type="InterPro" id="IPR003006">
    <property type="entry name" value="Ig/MHC_CS"/>
</dbReference>
<dbReference type="GO" id="GO:0003677">
    <property type="term" value="F:DNA binding"/>
    <property type="evidence" value="ECO:0007669"/>
    <property type="project" value="UniProtKB-KW"/>
</dbReference>
<keyword evidence="34" id="KW-1185">Reference proteome</keyword>
<evidence type="ECO:0000256" key="20">
    <source>
        <dbReference type="ARBA" id="ARBA00023157"/>
    </source>
</evidence>
<dbReference type="CDD" id="cd00096">
    <property type="entry name" value="Ig"/>
    <property type="match status" value="1"/>
</dbReference>
<dbReference type="SUPFAM" id="SSF48726">
    <property type="entry name" value="Immunoglobulin"/>
    <property type="match status" value="2"/>
</dbReference>
<dbReference type="GO" id="GO:0050727">
    <property type="term" value="P:regulation of inflammatory response"/>
    <property type="evidence" value="ECO:0007669"/>
    <property type="project" value="TreeGrafter"/>
</dbReference>
<evidence type="ECO:0000256" key="21">
    <source>
        <dbReference type="ARBA" id="ARBA00023170"/>
    </source>
</evidence>
<keyword evidence="25" id="KW-0539">Nucleus</keyword>